<evidence type="ECO:0000259" key="3">
    <source>
        <dbReference type="SMART" id="SM01217"/>
    </source>
</evidence>
<accession>A0AA37JFF2</accession>
<keyword evidence="2 4" id="KW-0378">Hydrolase</keyword>
<dbReference type="Proteomes" id="UP001055091">
    <property type="component" value="Unassembled WGS sequence"/>
</dbReference>
<dbReference type="GO" id="GO:0008422">
    <property type="term" value="F:beta-glucosidase activity"/>
    <property type="evidence" value="ECO:0007669"/>
    <property type="project" value="TreeGrafter"/>
</dbReference>
<dbReference type="Gene3D" id="2.60.40.10">
    <property type="entry name" value="Immunoglobulins"/>
    <property type="match status" value="1"/>
</dbReference>
<dbReference type="InterPro" id="IPR036962">
    <property type="entry name" value="Glyco_hydro_3_N_sf"/>
</dbReference>
<dbReference type="Gene3D" id="3.20.20.300">
    <property type="entry name" value="Glycoside hydrolase, family 3, N-terminal domain"/>
    <property type="match status" value="1"/>
</dbReference>
<name>A0AA37JFF2_9FIRM</name>
<protein>
    <submittedName>
        <fullName evidence="4">Glycosyl hydrolase</fullName>
    </submittedName>
</protein>
<evidence type="ECO:0000313" key="5">
    <source>
        <dbReference type="Proteomes" id="UP001055091"/>
    </source>
</evidence>
<dbReference type="InterPro" id="IPR001764">
    <property type="entry name" value="Glyco_hydro_3_N"/>
</dbReference>
<dbReference type="InterPro" id="IPR013783">
    <property type="entry name" value="Ig-like_fold"/>
</dbReference>
<dbReference type="Pfam" id="PF14310">
    <property type="entry name" value="Fn3-like"/>
    <property type="match status" value="1"/>
</dbReference>
<dbReference type="SUPFAM" id="SSF52279">
    <property type="entry name" value="Beta-D-glucan exohydrolase, C-terminal domain"/>
    <property type="match status" value="1"/>
</dbReference>
<reference evidence="4" key="1">
    <citation type="submission" date="2022-01" db="EMBL/GenBank/DDBJ databases">
        <title>Novel bile acid biosynthetic pathways are enriched in the microbiome of centenarians.</title>
        <authorList>
            <person name="Sato Y."/>
            <person name="Atarashi K."/>
            <person name="Plichta R.D."/>
            <person name="Arai Y."/>
            <person name="Sasajima S."/>
            <person name="Kearney M.S."/>
            <person name="Suda W."/>
            <person name="Takeshita K."/>
            <person name="Sasaki T."/>
            <person name="Okamoto S."/>
            <person name="Skelly N.A."/>
            <person name="Okamura Y."/>
            <person name="Vlamakis H."/>
            <person name="Li Y."/>
            <person name="Tanoue T."/>
            <person name="Takei H."/>
            <person name="Nittono H."/>
            <person name="Narushima S."/>
            <person name="Irie J."/>
            <person name="Itoh H."/>
            <person name="Moriya K."/>
            <person name="Sugiura Y."/>
            <person name="Suematsu M."/>
            <person name="Moritoki N."/>
            <person name="Shibata S."/>
            <person name="Littman R.D."/>
            <person name="Fischbach A.M."/>
            <person name="Uwamino Y."/>
            <person name="Inoue T."/>
            <person name="Honda A."/>
            <person name="Hattori M."/>
            <person name="Murai T."/>
            <person name="Xavier J.R."/>
            <person name="Hirose N."/>
            <person name="Honda K."/>
        </authorList>
    </citation>
    <scope>NUCLEOTIDE SEQUENCE</scope>
    <source>
        <strain evidence="4">CE91-St55</strain>
    </source>
</reference>
<dbReference type="AlphaFoldDB" id="A0AA37JFF2"/>
<dbReference type="PANTHER" id="PTHR42715:SF3">
    <property type="entry name" value="BETA-GLUCOSIDASE B-RELATED"/>
    <property type="match status" value="1"/>
</dbReference>
<comment type="caution">
    <text evidence="4">The sequence shown here is derived from an EMBL/GenBank/DDBJ whole genome shotgun (WGS) entry which is preliminary data.</text>
</comment>
<dbReference type="SMART" id="SM01217">
    <property type="entry name" value="Fn3_like"/>
    <property type="match status" value="1"/>
</dbReference>
<dbReference type="InterPro" id="IPR050288">
    <property type="entry name" value="Cellulose_deg_GH3"/>
</dbReference>
<sequence>MEISKEIRHSYEDKALEIVNSLSLEEKVYLMSGRMSIEEMMLSKNTPGGHYNVIPYPAGGNDTHGIPPVLFCDGPRGVVCGTGKSTCFPVSMLRGASFDTDLEEEIGAAIGREIRGFGGNLFGGVCINLPYHPGWGRSQETYGEDSFLLGKFGAALTRGVQSEHVTACVKHYAFNSMEISRFTCSVECDRRTEREVYLPHFKDCIDAGAACVMTSYNKYCGTYCGHSDYLLNKILKEEWDFDGFTISDFFFGVKDTVEAANGGQDIEMCHTKYYGQKLIKAVINGQVAMKKIDDTALRIVRTMLAFHNARLNDGRSYNETVIGCQDHRNLALKSAQEGITLLQNTDQILPFNRSIHKKLLVLGKLGINDNIGDYGSSRVYSAYNISVMDGLQALLPNHEITYYDGTDPQFAAFLSAQADAVIFVVGFDHDDEGEYVSPNQSSCYTAARGGDRIHGLGLHPDEVRLIQIAGPVNKASAVILIGGGTITVTEWKDSVSSILMAYYPGQEGGKAIAQILFGDVNPSGRLPFVVPVHDEDLPSINWETESQYYEYLHGYRKLDYEAVRPLFPFGFGLSYTTFCYQNACFSVDCSTIIANVTITNTGTSYGTTTVQLYAGFSHSRIFRPVKTLVGFKRVDLEAGEVKAIEIKASADRLKWYNKTTGIWELEHMEYDMYIGTSSDMESLLAGTIRL</sequence>
<feature type="domain" description="Fibronectin type III-like" evidence="3">
    <location>
        <begin position="608"/>
        <end position="678"/>
    </location>
</feature>
<dbReference type="RefSeq" id="WP_118040745.1">
    <property type="nucleotide sequence ID" value="NZ_BQNJ01000001.1"/>
</dbReference>
<dbReference type="SUPFAM" id="SSF51445">
    <property type="entry name" value="(Trans)glycosidases"/>
    <property type="match status" value="1"/>
</dbReference>
<dbReference type="PRINTS" id="PR00133">
    <property type="entry name" value="GLHYDRLASE3"/>
</dbReference>
<dbReference type="GO" id="GO:0009251">
    <property type="term" value="P:glucan catabolic process"/>
    <property type="evidence" value="ECO:0007669"/>
    <property type="project" value="TreeGrafter"/>
</dbReference>
<comment type="similarity">
    <text evidence="1">Belongs to the glycosyl hydrolase 3 family.</text>
</comment>
<proteinExistence type="inferred from homology"/>
<dbReference type="Pfam" id="PF00933">
    <property type="entry name" value="Glyco_hydro_3"/>
    <property type="match status" value="1"/>
</dbReference>
<dbReference type="Pfam" id="PF01915">
    <property type="entry name" value="Glyco_hydro_3_C"/>
    <property type="match status" value="1"/>
</dbReference>
<dbReference type="InterPro" id="IPR036881">
    <property type="entry name" value="Glyco_hydro_3_C_sf"/>
</dbReference>
<dbReference type="EMBL" id="BQNJ01000001">
    <property type="protein sequence ID" value="GKG99341.1"/>
    <property type="molecule type" value="Genomic_DNA"/>
</dbReference>
<evidence type="ECO:0000256" key="1">
    <source>
        <dbReference type="ARBA" id="ARBA00005336"/>
    </source>
</evidence>
<dbReference type="InterPro" id="IPR017853">
    <property type="entry name" value="GH"/>
</dbReference>
<dbReference type="InterPro" id="IPR026891">
    <property type="entry name" value="Fn3-like"/>
</dbReference>
<gene>
    <name evidence="4" type="primary">bglX</name>
    <name evidence="4" type="ORF">CE91St55_13230</name>
</gene>
<dbReference type="Gene3D" id="3.40.50.1700">
    <property type="entry name" value="Glycoside hydrolase family 3 C-terminal domain"/>
    <property type="match status" value="1"/>
</dbReference>
<evidence type="ECO:0000313" key="4">
    <source>
        <dbReference type="EMBL" id="GKG99341.1"/>
    </source>
</evidence>
<organism evidence="4 5">
    <name type="scientific">Hungatella hathewayi</name>
    <dbReference type="NCBI Taxonomy" id="154046"/>
    <lineage>
        <taxon>Bacteria</taxon>
        <taxon>Bacillati</taxon>
        <taxon>Bacillota</taxon>
        <taxon>Clostridia</taxon>
        <taxon>Lachnospirales</taxon>
        <taxon>Lachnospiraceae</taxon>
        <taxon>Hungatella</taxon>
    </lineage>
</organism>
<evidence type="ECO:0000256" key="2">
    <source>
        <dbReference type="ARBA" id="ARBA00022801"/>
    </source>
</evidence>
<dbReference type="InterPro" id="IPR002772">
    <property type="entry name" value="Glyco_hydro_3_C"/>
</dbReference>
<dbReference type="PANTHER" id="PTHR42715">
    <property type="entry name" value="BETA-GLUCOSIDASE"/>
    <property type="match status" value="1"/>
</dbReference>